<organism evidence="1 2">
    <name type="scientific">Marasmius crinis-equi</name>
    <dbReference type="NCBI Taxonomy" id="585013"/>
    <lineage>
        <taxon>Eukaryota</taxon>
        <taxon>Fungi</taxon>
        <taxon>Dikarya</taxon>
        <taxon>Basidiomycota</taxon>
        <taxon>Agaricomycotina</taxon>
        <taxon>Agaricomycetes</taxon>
        <taxon>Agaricomycetidae</taxon>
        <taxon>Agaricales</taxon>
        <taxon>Marasmiineae</taxon>
        <taxon>Marasmiaceae</taxon>
        <taxon>Marasmius</taxon>
    </lineage>
</organism>
<proteinExistence type="predicted"/>
<dbReference type="Proteomes" id="UP001465976">
    <property type="component" value="Unassembled WGS sequence"/>
</dbReference>
<reference evidence="1 2" key="1">
    <citation type="submission" date="2024-02" db="EMBL/GenBank/DDBJ databases">
        <title>A draft genome for the cacao thread blight pathogen Marasmius crinis-equi.</title>
        <authorList>
            <person name="Cohen S.P."/>
            <person name="Baruah I.K."/>
            <person name="Amoako-Attah I."/>
            <person name="Bukari Y."/>
            <person name="Meinhardt L.W."/>
            <person name="Bailey B.A."/>
        </authorList>
    </citation>
    <scope>NUCLEOTIDE SEQUENCE [LARGE SCALE GENOMIC DNA]</scope>
    <source>
        <strain evidence="1 2">GH-76</strain>
    </source>
</reference>
<name>A0ABR3F606_9AGAR</name>
<evidence type="ECO:0000313" key="1">
    <source>
        <dbReference type="EMBL" id="KAL0570665.1"/>
    </source>
</evidence>
<protein>
    <submittedName>
        <fullName evidence="1">Uncharacterized protein</fullName>
    </submittedName>
</protein>
<accession>A0ABR3F606</accession>
<sequence>MQDYQILRGFDPTTSDFAQHCGYNDVEFEPVRPSPTIPTTSERFEELDNSASVRVEPEDGITDNLESVYTSLPALFGDLSVEDDTSTAHTPGSAESSIGATTNVWSRLTSSFSWTASEDSDILAMAF</sequence>
<evidence type="ECO:0000313" key="2">
    <source>
        <dbReference type="Proteomes" id="UP001465976"/>
    </source>
</evidence>
<dbReference type="EMBL" id="JBAHYK010000893">
    <property type="protein sequence ID" value="KAL0570665.1"/>
    <property type="molecule type" value="Genomic_DNA"/>
</dbReference>
<gene>
    <name evidence="1" type="ORF">V5O48_011289</name>
</gene>
<keyword evidence="2" id="KW-1185">Reference proteome</keyword>
<comment type="caution">
    <text evidence="1">The sequence shown here is derived from an EMBL/GenBank/DDBJ whole genome shotgun (WGS) entry which is preliminary data.</text>
</comment>